<accession>A0A8S1A483</accession>
<feature type="chain" id="PRO_5035809861" evidence="1">
    <location>
        <begin position="23"/>
        <end position="230"/>
    </location>
</feature>
<sequence>MQFFIWTILVVAMIIGRRLVYCKLNTSLCEVGVLLPKFGTSYKSYLDCIGFKDLRSTLVNGTNSDNDIQNFCGKTPKICSKTMLADAPACPPYINFVNHMTNTIEKVHDYFCFDGGATLKIYLKEGGPNCIKDKENETSICMASNNKQDPSSNYHQVIFSLKDVNCVIQKLKTCNKPELTKIFETVEGITHHSLFNPVTTPTVNNPNAANGITLTSGIVLVTSTLITLLT</sequence>
<name>A0A8S1A483_ARCPL</name>
<evidence type="ECO:0000313" key="2">
    <source>
        <dbReference type="EMBL" id="CAB3243055.1"/>
    </source>
</evidence>
<dbReference type="EMBL" id="CADEBD010000314">
    <property type="protein sequence ID" value="CAB3243055.1"/>
    <property type="molecule type" value="Genomic_DNA"/>
</dbReference>
<organism evidence="2 3">
    <name type="scientific">Arctia plantaginis</name>
    <name type="common">Wood tiger moth</name>
    <name type="synonym">Phalaena plantaginis</name>
    <dbReference type="NCBI Taxonomy" id="874455"/>
    <lineage>
        <taxon>Eukaryota</taxon>
        <taxon>Metazoa</taxon>
        <taxon>Ecdysozoa</taxon>
        <taxon>Arthropoda</taxon>
        <taxon>Hexapoda</taxon>
        <taxon>Insecta</taxon>
        <taxon>Pterygota</taxon>
        <taxon>Neoptera</taxon>
        <taxon>Endopterygota</taxon>
        <taxon>Lepidoptera</taxon>
        <taxon>Glossata</taxon>
        <taxon>Ditrysia</taxon>
        <taxon>Noctuoidea</taxon>
        <taxon>Erebidae</taxon>
        <taxon>Arctiinae</taxon>
        <taxon>Arctia</taxon>
    </lineage>
</organism>
<dbReference type="InterPro" id="IPR009832">
    <property type="entry name" value="DUF1397"/>
</dbReference>
<keyword evidence="1" id="KW-0732">Signal</keyword>
<dbReference type="Pfam" id="PF07165">
    <property type="entry name" value="DUF1397"/>
    <property type="match status" value="1"/>
</dbReference>
<gene>
    <name evidence="2" type="ORF">APLA_LOCUS10208</name>
</gene>
<feature type="signal peptide" evidence="1">
    <location>
        <begin position="1"/>
        <end position="22"/>
    </location>
</feature>
<proteinExistence type="predicted"/>
<dbReference type="OrthoDB" id="7837562at2759"/>
<evidence type="ECO:0000313" key="3">
    <source>
        <dbReference type="Proteomes" id="UP000494256"/>
    </source>
</evidence>
<dbReference type="AlphaFoldDB" id="A0A8S1A483"/>
<reference evidence="2 3" key="1">
    <citation type="submission" date="2020-04" db="EMBL/GenBank/DDBJ databases">
        <authorList>
            <person name="Wallbank WR R."/>
            <person name="Pardo Diaz C."/>
            <person name="Kozak K."/>
            <person name="Martin S."/>
            <person name="Jiggins C."/>
            <person name="Moest M."/>
            <person name="Warren A I."/>
            <person name="Byers J.R.P. K."/>
            <person name="Montejo-Kovacevich G."/>
            <person name="Yen C E."/>
        </authorList>
    </citation>
    <scope>NUCLEOTIDE SEQUENCE [LARGE SCALE GENOMIC DNA]</scope>
</reference>
<protein>
    <submittedName>
        <fullName evidence="2">Uncharacterized protein</fullName>
    </submittedName>
</protein>
<comment type="caution">
    <text evidence="2">The sequence shown here is derived from an EMBL/GenBank/DDBJ whole genome shotgun (WGS) entry which is preliminary data.</text>
</comment>
<dbReference type="Proteomes" id="UP000494256">
    <property type="component" value="Unassembled WGS sequence"/>
</dbReference>
<evidence type="ECO:0000256" key="1">
    <source>
        <dbReference type="SAM" id="SignalP"/>
    </source>
</evidence>